<dbReference type="EMBL" id="MVBK01000002">
    <property type="protein sequence ID" value="OOG28742.1"/>
    <property type="molecule type" value="Genomic_DNA"/>
</dbReference>
<keyword evidence="1" id="KW-0472">Membrane</keyword>
<evidence type="ECO:0000256" key="1">
    <source>
        <dbReference type="SAM" id="Phobius"/>
    </source>
</evidence>
<comment type="caution">
    <text evidence="2">The sequence shown here is derived from an EMBL/GenBank/DDBJ whole genome shotgun (WGS) entry which is preliminary data.</text>
</comment>
<sequence>MAFATILLKTAGWIVLVGGLTGVGIGLWGSARDARSAQAVWDTLLAQREPAPESYDPAMVSELPEIAQRYFRTAIAPGTPLHGVARLEMEGSLILNSREMPMQADQILAPPHGFVWRARAGTGWVRFAGSDGYRTGQTSWTRFWMWNVLPVARVADTEDHARAAAARMLMETVWAPATLLPEAGAVWTQTGPHQAEIRFPTIPRVEPIHLTLDAAGRVLEMTTLRWSDANPERIYRLQPFGGRMLAHASHQGFTIPTAMEIGNLYGTPEYAPFFRAILTRVEY</sequence>
<dbReference type="RefSeq" id="WP_077277222.1">
    <property type="nucleotide sequence ID" value="NZ_MVBK01000002.1"/>
</dbReference>
<protein>
    <submittedName>
        <fullName evidence="2">Uncharacterized protein</fullName>
    </submittedName>
</protein>
<dbReference type="AlphaFoldDB" id="A0A1V3NVA9"/>
<dbReference type="STRING" id="108003.B1C78_00675"/>
<dbReference type="Proteomes" id="UP000189462">
    <property type="component" value="Unassembled WGS sequence"/>
</dbReference>
<feature type="transmembrane region" description="Helical" evidence="1">
    <location>
        <begin position="6"/>
        <end position="28"/>
    </location>
</feature>
<gene>
    <name evidence="2" type="ORF">B1C78_00675</name>
</gene>
<name>A0A1V3NVA9_9GAMM</name>
<keyword evidence="1" id="KW-0812">Transmembrane</keyword>
<proteinExistence type="predicted"/>
<accession>A0A1V3NVA9</accession>
<evidence type="ECO:0000313" key="3">
    <source>
        <dbReference type="Proteomes" id="UP000189462"/>
    </source>
</evidence>
<reference evidence="2 3" key="1">
    <citation type="submission" date="2017-02" db="EMBL/GenBank/DDBJ databases">
        <title>Genomic diversity within the haloalkaliphilic genus Thioalkalivibrio.</title>
        <authorList>
            <person name="Ahn A.-C."/>
            <person name="Meier-Kolthoff J."/>
            <person name="Overmars L."/>
            <person name="Richter M."/>
            <person name="Woyke T."/>
            <person name="Sorokin D.Y."/>
            <person name="Muyzer G."/>
        </authorList>
    </citation>
    <scope>NUCLEOTIDE SEQUENCE [LARGE SCALE GENOMIC DNA]</scope>
    <source>
        <strain evidence="2 3">ALJD</strain>
    </source>
</reference>
<keyword evidence="1" id="KW-1133">Transmembrane helix</keyword>
<organism evidence="2 3">
    <name type="scientific">Thioalkalivibrio denitrificans</name>
    <dbReference type="NCBI Taxonomy" id="108003"/>
    <lineage>
        <taxon>Bacteria</taxon>
        <taxon>Pseudomonadati</taxon>
        <taxon>Pseudomonadota</taxon>
        <taxon>Gammaproteobacteria</taxon>
        <taxon>Chromatiales</taxon>
        <taxon>Ectothiorhodospiraceae</taxon>
        <taxon>Thioalkalivibrio</taxon>
    </lineage>
</organism>
<evidence type="ECO:0000313" key="2">
    <source>
        <dbReference type="EMBL" id="OOG28742.1"/>
    </source>
</evidence>
<dbReference type="Pfam" id="PF20181">
    <property type="entry name" value="DUF6544"/>
    <property type="match status" value="1"/>
</dbReference>
<dbReference type="InterPro" id="IPR046674">
    <property type="entry name" value="DUF6544"/>
</dbReference>
<dbReference type="OrthoDB" id="3671061at2"/>
<keyword evidence="3" id="KW-1185">Reference proteome</keyword>